<dbReference type="NCBIfam" id="TIGR00421">
    <property type="entry name" value="ubiX_pad"/>
    <property type="match status" value="1"/>
</dbReference>
<dbReference type="InterPro" id="IPR003382">
    <property type="entry name" value="Flavoprotein"/>
</dbReference>
<reference evidence="6" key="1">
    <citation type="submission" date="2018-05" db="EMBL/GenBank/DDBJ databases">
        <authorList>
            <person name="Lanie J.A."/>
            <person name="Ng W.-L."/>
            <person name="Kazmierczak K.M."/>
            <person name="Andrzejewski T.M."/>
            <person name="Davidsen T.M."/>
            <person name="Wayne K.J."/>
            <person name="Tettelin H."/>
            <person name="Glass J.I."/>
            <person name="Rusch D."/>
            <person name="Podicherti R."/>
            <person name="Tsui H.-C.T."/>
            <person name="Winkler M.E."/>
        </authorList>
    </citation>
    <scope>NUCLEOTIDE SEQUENCE</scope>
</reference>
<evidence type="ECO:0000259" key="5">
    <source>
        <dbReference type="Pfam" id="PF02441"/>
    </source>
</evidence>
<name>A0A381XIR4_9ZZZZ</name>
<keyword evidence="1" id="KW-0637">Prenyltransferase</keyword>
<accession>A0A381XIR4</accession>
<dbReference type="SUPFAM" id="SSF52507">
    <property type="entry name" value="Homo-oligomeric flavin-containing Cys decarboxylases, HFCD"/>
    <property type="match status" value="1"/>
</dbReference>
<evidence type="ECO:0000313" key="6">
    <source>
        <dbReference type="EMBL" id="SVA64589.1"/>
    </source>
</evidence>
<dbReference type="Pfam" id="PF02441">
    <property type="entry name" value="Flavoprotein"/>
    <property type="match status" value="1"/>
</dbReference>
<protein>
    <recommendedName>
        <fullName evidence="5">Flavoprotein domain-containing protein</fullName>
    </recommendedName>
</protein>
<evidence type="ECO:0000256" key="2">
    <source>
        <dbReference type="ARBA" id="ARBA00022630"/>
    </source>
</evidence>
<organism evidence="6">
    <name type="scientific">marine metagenome</name>
    <dbReference type="NCBI Taxonomy" id="408172"/>
    <lineage>
        <taxon>unclassified sequences</taxon>
        <taxon>metagenomes</taxon>
        <taxon>ecological metagenomes</taxon>
    </lineage>
</organism>
<evidence type="ECO:0000256" key="1">
    <source>
        <dbReference type="ARBA" id="ARBA00022602"/>
    </source>
</evidence>
<feature type="domain" description="Flavoprotein" evidence="5">
    <location>
        <begin position="5"/>
        <end position="164"/>
    </location>
</feature>
<dbReference type="GO" id="GO:0004659">
    <property type="term" value="F:prenyltransferase activity"/>
    <property type="evidence" value="ECO:0007669"/>
    <property type="project" value="UniProtKB-KW"/>
</dbReference>
<gene>
    <name evidence="6" type="ORF">METZ01_LOCUS117443</name>
</gene>
<evidence type="ECO:0000256" key="4">
    <source>
        <dbReference type="ARBA" id="ARBA00022679"/>
    </source>
</evidence>
<evidence type="ECO:0000256" key="3">
    <source>
        <dbReference type="ARBA" id="ARBA00022643"/>
    </source>
</evidence>
<dbReference type="InterPro" id="IPR036551">
    <property type="entry name" value="Flavin_trans-like"/>
</dbReference>
<dbReference type="EMBL" id="UINC01015317">
    <property type="protein sequence ID" value="SVA64589.1"/>
    <property type="molecule type" value="Genomic_DNA"/>
</dbReference>
<keyword evidence="2" id="KW-0285">Flavoprotein</keyword>
<dbReference type="InterPro" id="IPR004507">
    <property type="entry name" value="UbiX-like"/>
</dbReference>
<dbReference type="AlphaFoldDB" id="A0A381XIR4"/>
<sequence length="190" mass="20265">MLGGGHEVKLVISDAGRKVIDVEEGLVLTGNTETDTPSILEWAQATSTIGRLQMYHHKDVAAPIASGSFPIDGMVVVPCSGGTLGRIAHGVSNGLLERAADVCLKERRRLVLVPREMPVSLIHLRNMTTVTEAGAIVLPASPGFYHNPTQIDDLIDMVAGRILAVLGIDSPLMEPWTGPEESSQLGEEIL</sequence>
<keyword evidence="3" id="KW-0288">FMN</keyword>
<keyword evidence="4" id="KW-0808">Transferase</keyword>
<proteinExistence type="predicted"/>
<dbReference type="Gene3D" id="3.40.50.1950">
    <property type="entry name" value="Flavin prenyltransferase-like"/>
    <property type="match status" value="1"/>
</dbReference>